<evidence type="ECO:0000313" key="2">
    <source>
        <dbReference type="Proteomes" id="UP000263486"/>
    </source>
</evidence>
<gene>
    <name evidence="1" type="ORF">DYH56_14870</name>
</gene>
<sequence length="107" mass="12458">MIGIFLLIGVVVVLFLLKESKTKDSHEIIDEKDEAAIKNKKILKEKIQNDLKNNKIDRVFVSPHSQKYHNKKCRYYNNTMTELPLDKAKKEGYIPCKICHQKKDISA</sequence>
<accession>A0ABX9KD38</accession>
<evidence type="ECO:0000313" key="1">
    <source>
        <dbReference type="EMBL" id="REI39394.1"/>
    </source>
</evidence>
<protein>
    <recommendedName>
        <fullName evidence="3">Ada DNA repair metal-binding domain-containing protein</fullName>
    </recommendedName>
</protein>
<proteinExistence type="predicted"/>
<dbReference type="EMBL" id="QUAJ01000046">
    <property type="protein sequence ID" value="REI39394.1"/>
    <property type="molecule type" value="Genomic_DNA"/>
</dbReference>
<dbReference type="RefSeq" id="WP_114643656.1">
    <property type="nucleotide sequence ID" value="NZ_JAACIO010000043.1"/>
</dbReference>
<dbReference type="Proteomes" id="UP000263486">
    <property type="component" value="Unassembled WGS sequence"/>
</dbReference>
<keyword evidence="2" id="KW-1185">Reference proteome</keyword>
<name>A0ABX9KD38_9FUSO</name>
<evidence type="ECO:0008006" key="3">
    <source>
        <dbReference type="Google" id="ProtNLM"/>
    </source>
</evidence>
<comment type="caution">
    <text evidence="1">The sequence shown here is derived from an EMBL/GenBank/DDBJ whole genome shotgun (WGS) entry which is preliminary data.</text>
</comment>
<organism evidence="1 2">
    <name type="scientific">Psychrilyobacter piezotolerans</name>
    <dbReference type="NCBI Taxonomy" id="2293438"/>
    <lineage>
        <taxon>Bacteria</taxon>
        <taxon>Fusobacteriati</taxon>
        <taxon>Fusobacteriota</taxon>
        <taxon>Fusobacteriia</taxon>
        <taxon>Fusobacteriales</taxon>
        <taxon>Fusobacteriaceae</taxon>
        <taxon>Psychrilyobacter</taxon>
    </lineage>
</organism>
<reference evidence="1 2" key="1">
    <citation type="submission" date="2018-08" db="EMBL/GenBank/DDBJ databases">
        <title>Draft genome sequence of Psychrilyobacter sp. strain SD5 isolated from Black Sea water.</title>
        <authorList>
            <person name="Yadav S."/>
            <person name="Villanueva L."/>
            <person name="Damste J.S.S."/>
        </authorList>
    </citation>
    <scope>NUCLEOTIDE SEQUENCE [LARGE SCALE GENOMIC DNA]</scope>
    <source>
        <strain evidence="1 2">SD5</strain>
    </source>
</reference>